<feature type="chain" id="PRO_5007462467" description="Tetratricopeptide repeat protein" evidence="1">
    <location>
        <begin position="24"/>
        <end position="557"/>
    </location>
</feature>
<dbReference type="Proteomes" id="UP000070224">
    <property type="component" value="Unassembled WGS sequence"/>
</dbReference>
<dbReference type="PROSITE" id="PS51257">
    <property type="entry name" value="PROKAR_LIPOPROTEIN"/>
    <property type="match status" value="1"/>
</dbReference>
<dbReference type="AlphaFoldDB" id="A0A134BEC5"/>
<organism evidence="2 3">
    <name type="scientific">Porphyromonas somerae</name>
    <dbReference type="NCBI Taxonomy" id="322095"/>
    <lineage>
        <taxon>Bacteria</taxon>
        <taxon>Pseudomonadati</taxon>
        <taxon>Bacteroidota</taxon>
        <taxon>Bacteroidia</taxon>
        <taxon>Bacteroidales</taxon>
        <taxon>Porphyromonadaceae</taxon>
        <taxon>Porphyromonas</taxon>
    </lineage>
</organism>
<sequence>MNRTKIYTLASVLLAGLVLGSCAQPLTKKVYFTSARPHAYLPTDKEEKAGRTGMLSEIVTYSQKADTIRRATKGDEKPKEDGIKTQVIEAVTVTAERPRVKISTLRKGRINLTFLVTVPRALMDERYQVVLSPRLLTEDTTMTLPPVVLKGREFKAAQDKEQKALQAFQESIVDPSKYDSVFFNRKAHRSFMGRLQQDYYSAYRRQFSLQLAYERWRRIMEERYLNANAARAGAYDTKYHAKALDMLGAAYRDELSGRDSVGQRKGFDMLYSPERRAAYLARGERQLDSTNVPGKFRMLFERGWTMDSIENKSFTEKDSLEVAQHTYNFRAIAHNESRRTNADTYRRHIVHFPLIEETQYEAGVTPDKDFVYLYSRDLEVTPQMKKRMKVIVDSRISAIDQSTWMQRGVDTLTFVISGINDLVDATLIDRLNEKPEAAAEYKLGLERMAARDYRGALEYLRKYPDYNGALALAGMEEDERALMVLNQLGANGKVEYLKAICLTRLSRHEEAKAALLRAVKLQSFLVYKAETEAALAPLMTDPAFVRELKSGAEELDE</sequence>
<reference evidence="3" key="1">
    <citation type="submission" date="2016-01" db="EMBL/GenBank/DDBJ databases">
        <authorList>
            <person name="Mitreva M."/>
            <person name="Pepin K.H."/>
            <person name="Mihindukulasuriya K.A."/>
            <person name="Fulton R."/>
            <person name="Fronick C."/>
            <person name="O'Laughlin M."/>
            <person name="Miner T."/>
            <person name="Herter B."/>
            <person name="Rosa B.A."/>
            <person name="Cordes M."/>
            <person name="Tomlinson C."/>
            <person name="Wollam A."/>
            <person name="Palsikar V.B."/>
            <person name="Mardis E.R."/>
            <person name="Wilson R.K."/>
        </authorList>
    </citation>
    <scope>NUCLEOTIDE SEQUENCE [LARGE SCALE GENOMIC DNA]</scope>
    <source>
        <strain evidence="3">KA00683</strain>
    </source>
</reference>
<dbReference type="EMBL" id="LSDK01000014">
    <property type="protein sequence ID" value="KXB78302.1"/>
    <property type="molecule type" value="Genomic_DNA"/>
</dbReference>
<keyword evidence="1" id="KW-0732">Signal</keyword>
<evidence type="ECO:0008006" key="4">
    <source>
        <dbReference type="Google" id="ProtNLM"/>
    </source>
</evidence>
<dbReference type="PATRIC" id="fig|322095.3.peg.179"/>
<evidence type="ECO:0000313" key="3">
    <source>
        <dbReference type="Proteomes" id="UP000070224"/>
    </source>
</evidence>
<dbReference type="OrthoDB" id="1031365at2"/>
<proteinExistence type="predicted"/>
<feature type="signal peptide" evidence="1">
    <location>
        <begin position="1"/>
        <end position="23"/>
    </location>
</feature>
<comment type="caution">
    <text evidence="2">The sequence shown here is derived from an EMBL/GenBank/DDBJ whole genome shotgun (WGS) entry which is preliminary data.</text>
</comment>
<keyword evidence="3" id="KW-1185">Reference proteome</keyword>
<evidence type="ECO:0000313" key="2">
    <source>
        <dbReference type="EMBL" id="KXB78302.1"/>
    </source>
</evidence>
<gene>
    <name evidence="2" type="ORF">HMPREF3185_00179</name>
</gene>
<name>A0A134BEC5_9PORP</name>
<dbReference type="STRING" id="322095.HMPREF3185_00179"/>
<accession>A0A134BEC5</accession>
<dbReference type="RefSeq" id="WP_060934799.1">
    <property type="nucleotide sequence ID" value="NZ_KQ960411.1"/>
</dbReference>
<evidence type="ECO:0000256" key="1">
    <source>
        <dbReference type="SAM" id="SignalP"/>
    </source>
</evidence>
<protein>
    <recommendedName>
        <fullName evidence="4">Tetratricopeptide repeat protein</fullName>
    </recommendedName>
</protein>